<sequence length="292" mass="31319">MILVTGATGHYGAKAIEHLLHKGVEAPYLAALVRDAAKGQPLQDQGIELRIGDYTDFESLVRAFQGVEKLLLVSSNDRGAVANRTAHHATVVKAAQEAQVKHLVYTSFVTKQGAADSAIADFLASHAQTEQLIKDSGLPYTILQNGIYLEMIPIFAGEKVAETGVLLFPAQAGKASWVLRAELAEAAAHVLTTPGHENKSYVLANTAATSFEEIAQDLSATLGKAIRYQSPPVEEFQAILKQAGVPEVYIGLFVTWASAVAEGVLEVEDSTLESFLGRKLTTTAQFLAQVYN</sequence>
<organism evidence="2 3">
    <name type="scientific">Hymenobacter bucti</name>
    <dbReference type="NCBI Taxonomy" id="1844114"/>
    <lineage>
        <taxon>Bacteria</taxon>
        <taxon>Pseudomonadati</taxon>
        <taxon>Bacteroidota</taxon>
        <taxon>Cytophagia</taxon>
        <taxon>Cytophagales</taxon>
        <taxon>Hymenobacteraceae</taxon>
        <taxon>Hymenobacter</taxon>
    </lineage>
</organism>
<comment type="caution">
    <text evidence="2">The sequence shown here is derived from an EMBL/GenBank/DDBJ whole genome shotgun (WGS) entry which is preliminary data.</text>
</comment>
<dbReference type="InterPro" id="IPR008030">
    <property type="entry name" value="NmrA-like"/>
</dbReference>
<dbReference type="EMBL" id="JBHUFD010000019">
    <property type="protein sequence ID" value="MFD1875625.1"/>
    <property type="molecule type" value="Genomic_DNA"/>
</dbReference>
<evidence type="ECO:0000313" key="2">
    <source>
        <dbReference type="EMBL" id="MFD1875625.1"/>
    </source>
</evidence>
<evidence type="ECO:0000259" key="1">
    <source>
        <dbReference type="Pfam" id="PF05368"/>
    </source>
</evidence>
<dbReference type="Gene3D" id="3.40.50.720">
    <property type="entry name" value="NAD(P)-binding Rossmann-like Domain"/>
    <property type="match status" value="1"/>
</dbReference>
<dbReference type="InterPro" id="IPR036291">
    <property type="entry name" value="NAD(P)-bd_dom_sf"/>
</dbReference>
<dbReference type="EC" id="1.6.5.2" evidence="2"/>
<dbReference type="SUPFAM" id="SSF51735">
    <property type="entry name" value="NAD(P)-binding Rossmann-fold domains"/>
    <property type="match status" value="1"/>
</dbReference>
<dbReference type="PANTHER" id="PTHR47129">
    <property type="entry name" value="QUINONE OXIDOREDUCTASE 2"/>
    <property type="match status" value="1"/>
</dbReference>
<keyword evidence="3" id="KW-1185">Reference proteome</keyword>
<dbReference type="Proteomes" id="UP001597197">
    <property type="component" value="Unassembled WGS sequence"/>
</dbReference>
<keyword evidence="2" id="KW-0560">Oxidoreductase</keyword>
<reference evidence="3" key="1">
    <citation type="journal article" date="2019" name="Int. J. Syst. Evol. Microbiol.">
        <title>The Global Catalogue of Microorganisms (GCM) 10K type strain sequencing project: providing services to taxonomists for standard genome sequencing and annotation.</title>
        <authorList>
            <consortium name="The Broad Institute Genomics Platform"/>
            <consortium name="The Broad Institute Genome Sequencing Center for Infectious Disease"/>
            <person name="Wu L."/>
            <person name="Ma J."/>
        </authorList>
    </citation>
    <scope>NUCLEOTIDE SEQUENCE [LARGE SCALE GENOMIC DNA]</scope>
    <source>
        <strain evidence="3">CGMCC 1.15795</strain>
    </source>
</reference>
<dbReference type="PANTHER" id="PTHR47129:SF1">
    <property type="entry name" value="NMRA-LIKE DOMAIN-CONTAINING PROTEIN"/>
    <property type="match status" value="1"/>
</dbReference>
<dbReference type="GO" id="GO:0003955">
    <property type="term" value="F:NAD(P)H dehydrogenase (quinone) activity"/>
    <property type="evidence" value="ECO:0007669"/>
    <property type="project" value="UniProtKB-EC"/>
</dbReference>
<name>A0ABW4R1Y7_9BACT</name>
<accession>A0ABW4R1Y7</accession>
<dbReference type="RefSeq" id="WP_382318517.1">
    <property type="nucleotide sequence ID" value="NZ_JBHUFD010000019.1"/>
</dbReference>
<proteinExistence type="predicted"/>
<dbReference type="Gene3D" id="3.90.25.10">
    <property type="entry name" value="UDP-galactose 4-epimerase, domain 1"/>
    <property type="match status" value="1"/>
</dbReference>
<feature type="domain" description="NmrA-like" evidence="1">
    <location>
        <begin position="2"/>
        <end position="258"/>
    </location>
</feature>
<dbReference type="Pfam" id="PF05368">
    <property type="entry name" value="NmrA"/>
    <property type="match status" value="1"/>
</dbReference>
<protein>
    <submittedName>
        <fullName evidence="2">SDR family oxidoreductase</fullName>
        <ecNumber evidence="2">1.6.5.2</ecNumber>
    </submittedName>
</protein>
<dbReference type="CDD" id="cd05269">
    <property type="entry name" value="TMR_SDR_a"/>
    <property type="match status" value="1"/>
</dbReference>
<gene>
    <name evidence="2" type="ORF">ACFSDX_24550</name>
</gene>
<evidence type="ECO:0000313" key="3">
    <source>
        <dbReference type="Proteomes" id="UP001597197"/>
    </source>
</evidence>
<dbReference type="InterPro" id="IPR052718">
    <property type="entry name" value="NmrA-type_oxidoreductase"/>
</dbReference>